<protein>
    <submittedName>
        <fullName evidence="1">Uncharacterized protein</fullName>
    </submittedName>
</protein>
<evidence type="ECO:0000313" key="1">
    <source>
        <dbReference type="EMBL" id="KAI8529699.1"/>
    </source>
</evidence>
<keyword evidence="2" id="KW-1185">Reference proteome</keyword>
<evidence type="ECO:0000313" key="2">
    <source>
        <dbReference type="Proteomes" id="UP001062846"/>
    </source>
</evidence>
<sequence length="962" mass="105649">METVVGVEGNDEANLDHMPDVKTSPTPSSPTEIADPVVYTLVRVDGDGRLVPATDDEVMQVEDLLEDDKSEIHTVADTGQNVGCASSDGFPSSNCQFDGSEGQPEKPEEVVEAANGQHDAGVGLGELNAGPEETVPLIAKSDDGHIDQPESGGECSNPLAIENGSPVSAVCTNSKPDFSKLKGEICLDNLSVRELHETFKATFGRETSVKDKQWLKRRIAMGLTNSCDFSTTAFVIKDNKVVMKKGKEVIENVDGALVGVSTVDAVNENCGGSLFGCNGQVENLQKYSGERLGNSSLEHDISGEDQQTDQRAAKRLRKPTRRYIEELSEVESKEYGGKLISSVQSSEDGQLPLIYHARPIRHTQSNGRPVVTRQDSLGGSGVQVPYVCRVRRSRPRENFMSLMKLQPSSMGMATKLVKKALGARGARQGNQIGNKVFKARSVSAWIQKPLVTESEKEEHYQLRKASELENDAELKHVDSSGDYSDDYVVSVPTEKGGMRRKHHRPWTLSEVVKLVEGVARYGAGRWSEIKRLAFASYSYRTSVDLKDKWRNLLRASFAQSPADKGSSRKHASVPIPAAILLRVRELAEIQAQVPPNISSSKFAAYSSTNGSSGAGEGFEVTKYGHGRVALIGFPSVGKSTLLTLLTGTHSEAASYEFTTLTCIPGIIHYNGTKIQLLDLPGIIEGASEGKGRGRQVIAVSKSSDIVLMVLDASKSEGHRQILTKELEAVGLRLNKRPPQIYFKRKKTGGISFNSTGPLTHVDEKLCYQILHEYKIHNAELLFREDATVDDLIDVIEGNRKYMKCIYVYNKIDVIGIDDVDKLARQPNSVVISCNLKLNLDRLLAKMWEAMGLVRVYTKPQGQQPDFSDPVVLSADRGGCSVEDFCNHIHRSLVKEVKYVLVWGMSARHYPQHCGLSHVLQDEDVVQIVKKKEKEGEGKGRFKSHSNDPARISDRVKKAPLKN</sequence>
<gene>
    <name evidence="1" type="ORF">RHMOL_Rhmol12G0245300</name>
</gene>
<dbReference type="EMBL" id="CM046399">
    <property type="protein sequence ID" value="KAI8529699.1"/>
    <property type="molecule type" value="Genomic_DNA"/>
</dbReference>
<proteinExistence type="predicted"/>
<organism evidence="1 2">
    <name type="scientific">Rhododendron molle</name>
    <name type="common">Chinese azalea</name>
    <name type="synonym">Azalea mollis</name>
    <dbReference type="NCBI Taxonomy" id="49168"/>
    <lineage>
        <taxon>Eukaryota</taxon>
        <taxon>Viridiplantae</taxon>
        <taxon>Streptophyta</taxon>
        <taxon>Embryophyta</taxon>
        <taxon>Tracheophyta</taxon>
        <taxon>Spermatophyta</taxon>
        <taxon>Magnoliopsida</taxon>
        <taxon>eudicotyledons</taxon>
        <taxon>Gunneridae</taxon>
        <taxon>Pentapetalae</taxon>
        <taxon>asterids</taxon>
        <taxon>Ericales</taxon>
        <taxon>Ericaceae</taxon>
        <taxon>Ericoideae</taxon>
        <taxon>Rhodoreae</taxon>
        <taxon>Rhododendron</taxon>
    </lineage>
</organism>
<dbReference type="Proteomes" id="UP001062846">
    <property type="component" value="Chromosome 12"/>
</dbReference>
<name>A0ACC0LMW9_RHOML</name>
<reference evidence="1" key="1">
    <citation type="submission" date="2022-02" db="EMBL/GenBank/DDBJ databases">
        <title>Plant Genome Project.</title>
        <authorList>
            <person name="Zhang R.-G."/>
        </authorList>
    </citation>
    <scope>NUCLEOTIDE SEQUENCE</scope>
    <source>
        <strain evidence="1">AT1</strain>
    </source>
</reference>
<accession>A0ACC0LMW9</accession>
<comment type="caution">
    <text evidence="1">The sequence shown here is derived from an EMBL/GenBank/DDBJ whole genome shotgun (WGS) entry which is preliminary data.</text>
</comment>